<dbReference type="SMART" id="SM00174">
    <property type="entry name" value="RHO"/>
    <property type="match status" value="1"/>
</dbReference>
<accession>A0ABP0G7P9</accession>
<proteinExistence type="inferred from homology"/>
<evidence type="ECO:0000256" key="2">
    <source>
        <dbReference type="ARBA" id="ARBA00022741"/>
    </source>
</evidence>
<dbReference type="InterPro" id="IPR005225">
    <property type="entry name" value="Small_GTP-bd"/>
</dbReference>
<dbReference type="PROSITE" id="PS51421">
    <property type="entry name" value="RAS"/>
    <property type="match status" value="1"/>
</dbReference>
<gene>
    <name evidence="3" type="ORF">CVLEPA_LOCUS19883</name>
</gene>
<dbReference type="NCBIfam" id="TIGR00231">
    <property type="entry name" value="small_GTP"/>
    <property type="match status" value="1"/>
</dbReference>
<comment type="similarity">
    <text evidence="1">Belongs to the small GTPase superfamily. Rab family.</text>
</comment>
<dbReference type="SMART" id="SM00173">
    <property type="entry name" value="RAS"/>
    <property type="match status" value="1"/>
</dbReference>
<dbReference type="Pfam" id="PF00071">
    <property type="entry name" value="Ras"/>
    <property type="match status" value="1"/>
</dbReference>
<dbReference type="PRINTS" id="PR00449">
    <property type="entry name" value="RASTRNSFRMNG"/>
</dbReference>
<dbReference type="SUPFAM" id="SSF52540">
    <property type="entry name" value="P-loop containing nucleoside triphosphate hydrolases"/>
    <property type="match status" value="1"/>
</dbReference>
<name>A0ABP0G7P9_CLALP</name>
<organism evidence="3 4">
    <name type="scientific">Clavelina lepadiformis</name>
    <name type="common">Light-bulb sea squirt</name>
    <name type="synonym">Ascidia lepadiformis</name>
    <dbReference type="NCBI Taxonomy" id="159417"/>
    <lineage>
        <taxon>Eukaryota</taxon>
        <taxon>Metazoa</taxon>
        <taxon>Chordata</taxon>
        <taxon>Tunicata</taxon>
        <taxon>Ascidiacea</taxon>
        <taxon>Aplousobranchia</taxon>
        <taxon>Clavelinidae</taxon>
        <taxon>Clavelina</taxon>
    </lineage>
</organism>
<dbReference type="EMBL" id="CAWYQH010000106">
    <property type="protein sequence ID" value="CAK8687827.1"/>
    <property type="molecule type" value="Genomic_DNA"/>
</dbReference>
<sequence>MNSENCLKWNPKELESKVRKVVDGIVWIKVVALGNTGTGKTCLIKHFCESKFSNCYHATVGVDYGFKIQTVKEIPLRVHLWDFSGDSQYYDIRSELYSGTDACFLVFDVTNQASFQSLDGWLRETGRFGALNSVVVVVGNKADLRSNKNCVSAAEARKWASTHKLQYFETSAFSGDGVSKLFEELLGAVVSAKKINLRPATSS</sequence>
<comment type="caution">
    <text evidence="3">The sequence shown here is derived from an EMBL/GenBank/DDBJ whole genome shotgun (WGS) entry which is preliminary data.</text>
</comment>
<keyword evidence="4" id="KW-1185">Reference proteome</keyword>
<protein>
    <submittedName>
        <fullName evidence="3">Uncharacterized protein</fullName>
    </submittedName>
</protein>
<keyword evidence="2" id="KW-0547">Nucleotide-binding</keyword>
<dbReference type="Gene3D" id="3.40.50.300">
    <property type="entry name" value="P-loop containing nucleotide triphosphate hydrolases"/>
    <property type="match status" value="1"/>
</dbReference>
<dbReference type="InterPro" id="IPR001806">
    <property type="entry name" value="Small_GTPase"/>
</dbReference>
<dbReference type="InterPro" id="IPR027417">
    <property type="entry name" value="P-loop_NTPase"/>
</dbReference>
<dbReference type="SMART" id="SM00175">
    <property type="entry name" value="RAB"/>
    <property type="match status" value="1"/>
</dbReference>
<evidence type="ECO:0000313" key="3">
    <source>
        <dbReference type="EMBL" id="CAK8687827.1"/>
    </source>
</evidence>
<dbReference type="PROSITE" id="PS51419">
    <property type="entry name" value="RAB"/>
    <property type="match status" value="1"/>
</dbReference>
<dbReference type="Proteomes" id="UP001642483">
    <property type="component" value="Unassembled WGS sequence"/>
</dbReference>
<dbReference type="PANTHER" id="PTHR47978">
    <property type="match status" value="1"/>
</dbReference>
<reference evidence="3 4" key="1">
    <citation type="submission" date="2024-02" db="EMBL/GenBank/DDBJ databases">
        <authorList>
            <person name="Daric V."/>
            <person name="Darras S."/>
        </authorList>
    </citation>
    <scope>NUCLEOTIDE SEQUENCE [LARGE SCALE GENOMIC DNA]</scope>
</reference>
<evidence type="ECO:0000313" key="4">
    <source>
        <dbReference type="Proteomes" id="UP001642483"/>
    </source>
</evidence>
<evidence type="ECO:0000256" key="1">
    <source>
        <dbReference type="ARBA" id="ARBA00006270"/>
    </source>
</evidence>